<dbReference type="InterPro" id="IPR052164">
    <property type="entry name" value="Anthracycline_SecMetBiosynth"/>
</dbReference>
<dbReference type="OrthoDB" id="9804235at2"/>
<sequence>MRNVINWFEIYTTDFDRAKKFYSTVFNCKLTDVPMKSDRHTQMQYATFLDSEDKSGFNGALVKIEEAKPGMGGTLIYFASEDINEELSRVEAAGGKIIRPKLDTGAFGFIALIADTEGNMIRLRSAL</sequence>
<dbReference type="PANTHER" id="PTHR33993:SF2">
    <property type="entry name" value="VOC DOMAIN-CONTAINING PROTEIN"/>
    <property type="match status" value="1"/>
</dbReference>
<dbReference type="InterPro" id="IPR037523">
    <property type="entry name" value="VOC_core"/>
</dbReference>
<dbReference type="InterPro" id="IPR029068">
    <property type="entry name" value="Glyas_Bleomycin-R_OHBP_Dase"/>
</dbReference>
<dbReference type="AlphaFoldDB" id="A0A1I0SAI0"/>
<dbReference type="PROSITE" id="PS51819">
    <property type="entry name" value="VOC"/>
    <property type="match status" value="1"/>
</dbReference>
<dbReference type="RefSeq" id="WP_089900599.1">
    <property type="nucleotide sequence ID" value="NZ_FOJG01000002.1"/>
</dbReference>
<dbReference type="STRING" id="29529.SAMN04488122_5483"/>
<dbReference type="Gene3D" id="3.10.180.10">
    <property type="entry name" value="2,3-Dihydroxybiphenyl 1,2-Dioxygenase, domain 1"/>
    <property type="match status" value="1"/>
</dbReference>
<gene>
    <name evidence="2" type="ORF">SAMN04488122_5483</name>
</gene>
<dbReference type="InterPro" id="IPR004360">
    <property type="entry name" value="Glyas_Fos-R_dOase_dom"/>
</dbReference>
<dbReference type="PANTHER" id="PTHR33993">
    <property type="entry name" value="GLYOXALASE-RELATED"/>
    <property type="match status" value="1"/>
</dbReference>
<evidence type="ECO:0000259" key="1">
    <source>
        <dbReference type="PROSITE" id="PS51819"/>
    </source>
</evidence>
<feature type="domain" description="VOC" evidence="1">
    <location>
        <begin position="4"/>
        <end position="126"/>
    </location>
</feature>
<dbReference type="Pfam" id="PF00903">
    <property type="entry name" value="Glyoxalase"/>
    <property type="match status" value="1"/>
</dbReference>
<reference evidence="3" key="1">
    <citation type="submission" date="2016-10" db="EMBL/GenBank/DDBJ databases">
        <authorList>
            <person name="Varghese N."/>
            <person name="Submissions S."/>
        </authorList>
    </citation>
    <scope>NUCLEOTIDE SEQUENCE [LARGE SCALE GENOMIC DNA]</scope>
    <source>
        <strain evidence="3">DSM 3695</strain>
    </source>
</reference>
<organism evidence="2 3">
    <name type="scientific">Chitinophaga arvensicola</name>
    <dbReference type="NCBI Taxonomy" id="29529"/>
    <lineage>
        <taxon>Bacteria</taxon>
        <taxon>Pseudomonadati</taxon>
        <taxon>Bacteroidota</taxon>
        <taxon>Chitinophagia</taxon>
        <taxon>Chitinophagales</taxon>
        <taxon>Chitinophagaceae</taxon>
        <taxon>Chitinophaga</taxon>
    </lineage>
</organism>
<evidence type="ECO:0000313" key="3">
    <source>
        <dbReference type="Proteomes" id="UP000199310"/>
    </source>
</evidence>
<name>A0A1I0SAI0_9BACT</name>
<proteinExistence type="predicted"/>
<keyword evidence="3" id="KW-1185">Reference proteome</keyword>
<dbReference type="Proteomes" id="UP000199310">
    <property type="component" value="Unassembled WGS sequence"/>
</dbReference>
<dbReference type="EMBL" id="FOJG01000002">
    <property type="protein sequence ID" value="SEW53475.1"/>
    <property type="molecule type" value="Genomic_DNA"/>
</dbReference>
<dbReference type="CDD" id="cd07247">
    <property type="entry name" value="SgaA_N_like"/>
    <property type="match status" value="1"/>
</dbReference>
<protein>
    <recommendedName>
        <fullName evidence="1">VOC domain-containing protein</fullName>
    </recommendedName>
</protein>
<accession>A0A1I0SAI0</accession>
<evidence type="ECO:0000313" key="2">
    <source>
        <dbReference type="EMBL" id="SEW53475.1"/>
    </source>
</evidence>
<dbReference type="SUPFAM" id="SSF54593">
    <property type="entry name" value="Glyoxalase/Bleomycin resistance protein/Dihydroxybiphenyl dioxygenase"/>
    <property type="match status" value="1"/>
</dbReference>